<dbReference type="PANTHER" id="PTHR30543:SF21">
    <property type="entry name" value="NAD(P)H-DEPENDENT FMN REDUCTASE LOT6"/>
    <property type="match status" value="1"/>
</dbReference>
<name>A0A1J4NKR0_9ACTN</name>
<dbReference type="GO" id="GO:0010181">
    <property type="term" value="F:FMN binding"/>
    <property type="evidence" value="ECO:0007669"/>
    <property type="project" value="TreeGrafter"/>
</dbReference>
<evidence type="ECO:0000256" key="1">
    <source>
        <dbReference type="SAM" id="MobiDB-lite"/>
    </source>
</evidence>
<dbReference type="GO" id="GO:0005829">
    <property type="term" value="C:cytosol"/>
    <property type="evidence" value="ECO:0007669"/>
    <property type="project" value="TreeGrafter"/>
</dbReference>
<dbReference type="EMBL" id="LAVA02000127">
    <property type="protein sequence ID" value="OIJ62848.1"/>
    <property type="molecule type" value="Genomic_DNA"/>
</dbReference>
<dbReference type="Pfam" id="PF03358">
    <property type="entry name" value="FMN_red"/>
    <property type="match status" value="1"/>
</dbReference>
<dbReference type="InterPro" id="IPR050712">
    <property type="entry name" value="NAD(P)H-dep_reductase"/>
</dbReference>
<dbReference type="Proteomes" id="UP000034196">
    <property type="component" value="Unassembled WGS sequence"/>
</dbReference>
<dbReference type="AlphaFoldDB" id="A0A1J4NKR0"/>
<feature type="region of interest" description="Disordered" evidence="1">
    <location>
        <begin position="187"/>
        <end position="215"/>
    </location>
</feature>
<comment type="caution">
    <text evidence="3">The sequence shown here is derived from an EMBL/GenBank/DDBJ whole genome shotgun (WGS) entry which is preliminary data.</text>
</comment>
<accession>A0A1J4NKR0</accession>
<evidence type="ECO:0000313" key="3">
    <source>
        <dbReference type="EMBL" id="OIJ62848.1"/>
    </source>
</evidence>
<feature type="compositionally biased region" description="Pro residues" evidence="1">
    <location>
        <begin position="192"/>
        <end position="215"/>
    </location>
</feature>
<dbReference type="PANTHER" id="PTHR30543">
    <property type="entry name" value="CHROMATE REDUCTASE"/>
    <property type="match status" value="1"/>
</dbReference>
<proteinExistence type="predicted"/>
<dbReference type="STRING" id="1428628.WN71_037205"/>
<dbReference type="Gene3D" id="3.40.50.360">
    <property type="match status" value="1"/>
</dbReference>
<gene>
    <name evidence="3" type="ORF">WN71_037205</name>
</gene>
<evidence type="ECO:0000259" key="2">
    <source>
        <dbReference type="Pfam" id="PF03358"/>
    </source>
</evidence>
<dbReference type="InterPro" id="IPR029039">
    <property type="entry name" value="Flavoprotein-like_sf"/>
</dbReference>
<protein>
    <submittedName>
        <fullName evidence="3">NADPH-dependent FMN reductase</fullName>
    </submittedName>
</protein>
<reference evidence="3" key="1">
    <citation type="submission" date="2016-10" db="EMBL/GenBank/DDBJ databases">
        <title>Genome sequence of Streptomyces mangrovisoli MUSC 149.</title>
        <authorList>
            <person name="Lee L.-H."/>
            <person name="Ser H.-L."/>
        </authorList>
    </citation>
    <scope>NUCLEOTIDE SEQUENCE [LARGE SCALE GENOMIC DNA]</scope>
    <source>
        <strain evidence="3">MUSC 149</strain>
    </source>
</reference>
<dbReference type="SUPFAM" id="SSF52218">
    <property type="entry name" value="Flavoproteins"/>
    <property type="match status" value="1"/>
</dbReference>
<organism evidence="3 4">
    <name type="scientific">Streptomyces mangrovisoli</name>
    <dbReference type="NCBI Taxonomy" id="1428628"/>
    <lineage>
        <taxon>Bacteria</taxon>
        <taxon>Bacillati</taxon>
        <taxon>Actinomycetota</taxon>
        <taxon>Actinomycetes</taxon>
        <taxon>Kitasatosporales</taxon>
        <taxon>Streptomycetaceae</taxon>
        <taxon>Streptomyces</taxon>
    </lineage>
</organism>
<dbReference type="InterPro" id="IPR005025">
    <property type="entry name" value="FMN_Rdtase-like_dom"/>
</dbReference>
<evidence type="ECO:0000313" key="4">
    <source>
        <dbReference type="Proteomes" id="UP000034196"/>
    </source>
</evidence>
<dbReference type="GO" id="GO:0016491">
    <property type="term" value="F:oxidoreductase activity"/>
    <property type="evidence" value="ECO:0007669"/>
    <property type="project" value="InterPro"/>
</dbReference>
<feature type="domain" description="NADPH-dependent FMN reductase-like" evidence="2">
    <location>
        <begin position="9"/>
        <end position="153"/>
    </location>
</feature>
<sequence>MRSRDDTVKLQIIAGSTRPGRLALPVARWAAEAAAKQGDFEVELVDLVDYGLPLLDEPGHPRAGRYAHEHTRRWSAKIKEADAFVFVTPEYNYGPSASLLNAVNYLHNEWMYAPVGFVSYGGIAGGLRSVQVMKQIVTTVRMMPIPEAVAVPFVMQHMKDGEFTPPPPVAGSLAPMLSELARWADALHPLRTAPPPPPPPLPGPPSANTPPPGTP</sequence>
<dbReference type="OrthoDB" id="9812295at2"/>
<keyword evidence="4" id="KW-1185">Reference proteome</keyword>